<keyword evidence="5" id="KW-1185">Reference proteome</keyword>
<proteinExistence type="inferred from homology"/>
<evidence type="ECO:0000313" key="4">
    <source>
        <dbReference type="EMBL" id="TRZ21038.1"/>
    </source>
</evidence>
<feature type="region of interest" description="Disordered" evidence="2">
    <location>
        <begin position="343"/>
        <end position="375"/>
    </location>
</feature>
<dbReference type="InterPro" id="IPR009991">
    <property type="entry name" value="DCTN3"/>
</dbReference>
<dbReference type="GO" id="GO:0003676">
    <property type="term" value="F:nucleic acid binding"/>
    <property type="evidence" value="ECO:0007669"/>
    <property type="project" value="InterPro"/>
</dbReference>
<comment type="caution">
    <text evidence="4">The sequence shown here is derived from an EMBL/GenBank/DDBJ whole genome shotgun (WGS) entry which is preliminary data.</text>
</comment>
<dbReference type="EMBL" id="SWJQ01000135">
    <property type="protein sequence ID" value="TRZ21038.1"/>
    <property type="molecule type" value="Genomic_DNA"/>
</dbReference>
<dbReference type="PANTHER" id="PTHR28360:SF1">
    <property type="entry name" value="DYNACTIN SUBUNIT 3"/>
    <property type="match status" value="1"/>
</dbReference>
<dbReference type="Gene3D" id="3.30.110.20">
    <property type="entry name" value="Alba-like domain"/>
    <property type="match status" value="1"/>
</dbReference>
<dbReference type="GO" id="GO:0005869">
    <property type="term" value="C:dynactin complex"/>
    <property type="evidence" value="ECO:0007669"/>
    <property type="project" value="InterPro"/>
</dbReference>
<sequence>MAAGAVELRRLQWRLEELERHVGLGGGGCGPRKVADELVKVQVALSNIAGKRERIKILFKKIEDVIKYLDPQYIDRMAVPDAMKLQFILAEEQAIPDRAALLEQVKTLQPILDSTSIQAVPDHAAKLQRLSQIHIQQQEKRHDLTDSVKTLLEDYNKMVSFELQAWNSGTDPFPWADSAGSPTLGLTAFLHCRMENYKKTKIVEKPCPLPFTDLPADIIEMKVKDGSKIRNLMGYAMSKMEQDSVRQILFTGSGKAVSKTITCVEIMKRRLKELHQITKVLFKQIEEIWEPIVPEAGLDALTVKRNIPAICVLLSKDALDPQEPGYQAPGSFDAFWAETLKAESQGQMKRKQGGGRGAGSTGKHPRSTGGMPGGP</sequence>
<evidence type="ECO:0000256" key="2">
    <source>
        <dbReference type="SAM" id="MobiDB-lite"/>
    </source>
</evidence>
<evidence type="ECO:0000313" key="5">
    <source>
        <dbReference type="Proteomes" id="UP000796761"/>
    </source>
</evidence>
<evidence type="ECO:0000256" key="1">
    <source>
        <dbReference type="ARBA" id="ARBA00008018"/>
    </source>
</evidence>
<dbReference type="InterPro" id="IPR036882">
    <property type="entry name" value="Alba-like_dom_sf"/>
</dbReference>
<dbReference type="OrthoDB" id="424402at2759"/>
<dbReference type="Pfam" id="PF07426">
    <property type="entry name" value="Dynactin_p22"/>
    <property type="match status" value="1"/>
</dbReference>
<dbReference type="SUPFAM" id="SSF82704">
    <property type="entry name" value="AlbA-like"/>
    <property type="match status" value="1"/>
</dbReference>
<protein>
    <recommendedName>
        <fullName evidence="3">DNA/RNA-binding protein Alba-like domain-containing protein</fullName>
    </recommendedName>
</protein>
<feature type="domain" description="DNA/RNA-binding protein Alba-like" evidence="3">
    <location>
        <begin position="220"/>
        <end position="280"/>
    </location>
</feature>
<evidence type="ECO:0000259" key="3">
    <source>
        <dbReference type="Pfam" id="PF01918"/>
    </source>
</evidence>
<comment type="similarity">
    <text evidence="1">Belongs to the histone-like Alba family.</text>
</comment>
<gene>
    <name evidence="4" type="ORF">HGM15179_006059</name>
</gene>
<dbReference type="AlphaFoldDB" id="A0A8K1GN38"/>
<organism evidence="4 5">
    <name type="scientific">Zosterops borbonicus</name>
    <dbReference type="NCBI Taxonomy" id="364589"/>
    <lineage>
        <taxon>Eukaryota</taxon>
        <taxon>Metazoa</taxon>
        <taxon>Chordata</taxon>
        <taxon>Craniata</taxon>
        <taxon>Vertebrata</taxon>
        <taxon>Euteleostomi</taxon>
        <taxon>Archelosauria</taxon>
        <taxon>Archosauria</taxon>
        <taxon>Dinosauria</taxon>
        <taxon>Saurischia</taxon>
        <taxon>Theropoda</taxon>
        <taxon>Coelurosauria</taxon>
        <taxon>Aves</taxon>
        <taxon>Neognathae</taxon>
        <taxon>Neoaves</taxon>
        <taxon>Telluraves</taxon>
        <taxon>Australaves</taxon>
        <taxon>Passeriformes</taxon>
        <taxon>Sylvioidea</taxon>
        <taxon>Zosteropidae</taxon>
        <taxon>Zosterops</taxon>
    </lineage>
</organism>
<reference evidence="4" key="1">
    <citation type="submission" date="2019-04" db="EMBL/GenBank/DDBJ databases">
        <title>Genome assembly of Zosterops borbonicus 15179.</title>
        <authorList>
            <person name="Leroy T."/>
            <person name="Anselmetti Y."/>
            <person name="Tilak M.-K."/>
            <person name="Nabholz B."/>
        </authorList>
    </citation>
    <scope>NUCLEOTIDE SEQUENCE</scope>
    <source>
        <strain evidence="4">HGM_15179</strain>
        <tissue evidence="4">Muscle</tissue>
    </source>
</reference>
<name>A0A8K1GN38_9PASS</name>
<dbReference type="PANTHER" id="PTHR28360">
    <property type="entry name" value="DYNACTIN SUBUNIT 3"/>
    <property type="match status" value="1"/>
</dbReference>
<dbReference type="Proteomes" id="UP000796761">
    <property type="component" value="Unassembled WGS sequence"/>
</dbReference>
<dbReference type="Pfam" id="PF01918">
    <property type="entry name" value="Alba"/>
    <property type="match status" value="1"/>
</dbReference>
<dbReference type="InterPro" id="IPR002775">
    <property type="entry name" value="DNA/RNA-bd_Alba-like"/>
</dbReference>
<dbReference type="GO" id="GO:0061640">
    <property type="term" value="P:cytoskeleton-dependent cytokinesis"/>
    <property type="evidence" value="ECO:0007669"/>
    <property type="project" value="InterPro"/>
</dbReference>
<accession>A0A8K1GN38</accession>